<dbReference type="Proteomes" id="UP001429357">
    <property type="component" value="Unassembled WGS sequence"/>
</dbReference>
<sequence>MKLKKAFERKETKYTMSEEIFHQFQTELNQWMQVDEFGLHTIMSLYFDTPDYVMIQHSMEKPKYKEKFRVRSYGVPDEQSTIFLESKKKIKGIVYKRRISVSYQAYRNWQTGQGPFPESPDTPQINRELKWLFAQYHELAPRVLIAYDRMSYFYEEDPDFRVTFDQRIRYRDTDLDLTKGSGGALVAPKIGVLMEVKAMGAYPLWFVHLLTKYGLKKDSFSKYAFTYRRHLADHLAPIEQLREGRAKAASLEESSSWQIAAMSESTPPASNSRTAWKTVAPTYSHHSK</sequence>
<feature type="region of interest" description="Disordered" evidence="1">
    <location>
        <begin position="262"/>
        <end position="288"/>
    </location>
</feature>
<accession>A0ABV0F7S1</accession>
<reference evidence="4" key="1">
    <citation type="submission" date="2016-06" db="EMBL/GenBank/DDBJ databases">
        <title>Four novel species of enterococci isolated from chicken manure.</title>
        <authorList>
            <person name="Van Tyne D."/>
        </authorList>
    </citation>
    <scope>NUCLEOTIDE SEQUENCE [LARGE SCALE GENOMIC DNA]</scope>
    <source>
        <strain evidence="4">JM9A</strain>
    </source>
</reference>
<proteinExistence type="predicted"/>
<feature type="compositionally biased region" description="Polar residues" evidence="1">
    <location>
        <begin position="262"/>
        <end position="275"/>
    </location>
</feature>
<feature type="domain" description="VTC" evidence="2">
    <location>
        <begin position="8"/>
        <end position="226"/>
    </location>
</feature>
<evidence type="ECO:0000259" key="2">
    <source>
        <dbReference type="Pfam" id="PF09359"/>
    </source>
</evidence>
<gene>
    <name evidence="3" type="ORF">BAU18_002711</name>
</gene>
<comment type="caution">
    <text evidence="3">The sequence shown here is derived from an EMBL/GenBank/DDBJ whole genome shotgun (WGS) entry which is preliminary data.</text>
</comment>
<reference evidence="3 4" key="2">
    <citation type="submission" date="2024-02" db="EMBL/GenBank/DDBJ databases">
        <title>The Genome Sequence of Enterococcus diestrammenae JM9A.</title>
        <authorList>
            <person name="Earl A."/>
            <person name="Manson A."/>
            <person name="Gilmore M."/>
            <person name="Sanders J."/>
            <person name="Shea T."/>
            <person name="Howe W."/>
            <person name="Livny J."/>
            <person name="Cuomo C."/>
            <person name="Neafsey D."/>
            <person name="Birren B."/>
        </authorList>
    </citation>
    <scope>NUCLEOTIDE SEQUENCE [LARGE SCALE GENOMIC DNA]</scope>
    <source>
        <strain evidence="3 4">JM9A</strain>
    </source>
</reference>
<dbReference type="CDD" id="cd07750">
    <property type="entry name" value="PolyPPase_VTC_like"/>
    <property type="match status" value="1"/>
</dbReference>
<dbReference type="Pfam" id="PF09359">
    <property type="entry name" value="VTC"/>
    <property type="match status" value="1"/>
</dbReference>
<dbReference type="EMBL" id="MAEI02000001">
    <property type="protein sequence ID" value="MEO1783092.1"/>
    <property type="molecule type" value="Genomic_DNA"/>
</dbReference>
<dbReference type="Gene3D" id="3.20.100.30">
    <property type="entry name" value="VTC, catalytic tunnel domain"/>
    <property type="match status" value="1"/>
</dbReference>
<name>A0ABV0F7S1_9ENTE</name>
<keyword evidence="4" id="KW-1185">Reference proteome</keyword>
<protein>
    <recommendedName>
        <fullName evidence="2">VTC domain-containing protein</fullName>
    </recommendedName>
</protein>
<dbReference type="InterPro" id="IPR042267">
    <property type="entry name" value="VTC_sf"/>
</dbReference>
<organism evidence="3 4">
    <name type="scientific">Enterococcus diestrammenae</name>
    <dbReference type="NCBI Taxonomy" id="1155073"/>
    <lineage>
        <taxon>Bacteria</taxon>
        <taxon>Bacillati</taxon>
        <taxon>Bacillota</taxon>
        <taxon>Bacilli</taxon>
        <taxon>Lactobacillales</taxon>
        <taxon>Enterococcaceae</taxon>
        <taxon>Enterococcus</taxon>
    </lineage>
</organism>
<evidence type="ECO:0000256" key="1">
    <source>
        <dbReference type="SAM" id="MobiDB-lite"/>
    </source>
</evidence>
<evidence type="ECO:0000313" key="3">
    <source>
        <dbReference type="EMBL" id="MEO1783092.1"/>
    </source>
</evidence>
<dbReference type="InterPro" id="IPR018966">
    <property type="entry name" value="VTC_domain"/>
</dbReference>
<evidence type="ECO:0000313" key="4">
    <source>
        <dbReference type="Proteomes" id="UP001429357"/>
    </source>
</evidence>